<organism evidence="1 2">
    <name type="scientific">Paramecium primaurelia</name>
    <dbReference type="NCBI Taxonomy" id="5886"/>
    <lineage>
        <taxon>Eukaryota</taxon>
        <taxon>Sar</taxon>
        <taxon>Alveolata</taxon>
        <taxon>Ciliophora</taxon>
        <taxon>Intramacronucleata</taxon>
        <taxon>Oligohymenophorea</taxon>
        <taxon>Peniculida</taxon>
        <taxon>Parameciidae</taxon>
        <taxon>Paramecium</taxon>
    </lineage>
</organism>
<sequence>MMKDDLDLKDIKDPEKLGLDQKVDWLLTKQHFKLEIFYKKKAYSKSYH</sequence>
<comment type="caution">
    <text evidence="1">The sequence shown here is derived from an EMBL/GenBank/DDBJ whole genome shotgun (WGS) entry which is preliminary data.</text>
</comment>
<name>A0A8S1QKM1_PARPR</name>
<proteinExistence type="predicted"/>
<dbReference type="AlphaFoldDB" id="A0A8S1QKM1"/>
<dbReference type="Proteomes" id="UP000688137">
    <property type="component" value="Unassembled WGS sequence"/>
</dbReference>
<reference evidence="1" key="1">
    <citation type="submission" date="2021-01" db="EMBL/GenBank/DDBJ databases">
        <authorList>
            <consortium name="Genoscope - CEA"/>
            <person name="William W."/>
        </authorList>
    </citation>
    <scope>NUCLEOTIDE SEQUENCE</scope>
</reference>
<protein>
    <submittedName>
        <fullName evidence="1">Uncharacterized protein</fullName>
    </submittedName>
</protein>
<gene>
    <name evidence="1" type="ORF">PPRIM_AZ9-3.1.T1630045</name>
</gene>
<evidence type="ECO:0000313" key="2">
    <source>
        <dbReference type="Proteomes" id="UP000688137"/>
    </source>
</evidence>
<keyword evidence="2" id="KW-1185">Reference proteome</keyword>
<accession>A0A8S1QKM1</accession>
<evidence type="ECO:0000313" key="1">
    <source>
        <dbReference type="EMBL" id="CAD8115227.1"/>
    </source>
</evidence>
<dbReference type="EMBL" id="CAJJDM010000170">
    <property type="protein sequence ID" value="CAD8115227.1"/>
    <property type="molecule type" value="Genomic_DNA"/>
</dbReference>